<protein>
    <submittedName>
        <fullName evidence="1">Uncharacterized protein</fullName>
    </submittedName>
</protein>
<name>A0A8H7VSG8_9FUNG</name>
<accession>A0A8H7VSG8</accession>
<proteinExistence type="predicted"/>
<dbReference type="EMBL" id="JAEPRB010000010">
    <property type="protein sequence ID" value="KAG2227123.1"/>
    <property type="molecule type" value="Genomic_DNA"/>
</dbReference>
<sequence length="77" mass="8801">MLNHQVLWNIFHHPTGLKQAVAINEALNLRMGMTADMASSRRDETQEKRSTYDEIEKKANSGKVTMRKLVCVKKCTP</sequence>
<comment type="caution">
    <text evidence="1">The sequence shown here is derived from an EMBL/GenBank/DDBJ whole genome shotgun (WGS) entry which is preliminary data.</text>
</comment>
<gene>
    <name evidence="1" type="ORF">INT45_003853</name>
</gene>
<dbReference type="Proteomes" id="UP000646827">
    <property type="component" value="Unassembled WGS sequence"/>
</dbReference>
<evidence type="ECO:0000313" key="2">
    <source>
        <dbReference type="Proteomes" id="UP000646827"/>
    </source>
</evidence>
<dbReference type="AlphaFoldDB" id="A0A8H7VSG8"/>
<reference evidence="1 2" key="1">
    <citation type="submission" date="2020-12" db="EMBL/GenBank/DDBJ databases">
        <title>Metabolic potential, ecology and presence of endohyphal bacteria is reflected in genomic diversity of Mucoromycotina.</title>
        <authorList>
            <person name="Muszewska A."/>
            <person name="Okrasinska A."/>
            <person name="Steczkiewicz K."/>
            <person name="Drgas O."/>
            <person name="Orlowska M."/>
            <person name="Perlinska-Lenart U."/>
            <person name="Aleksandrzak-Piekarczyk T."/>
            <person name="Szatraj K."/>
            <person name="Zielenkiewicz U."/>
            <person name="Pilsyk S."/>
            <person name="Malc E."/>
            <person name="Mieczkowski P."/>
            <person name="Kruszewska J.S."/>
            <person name="Biernat P."/>
            <person name="Pawlowska J."/>
        </authorList>
    </citation>
    <scope>NUCLEOTIDE SEQUENCE [LARGE SCALE GENOMIC DNA]</scope>
    <source>
        <strain evidence="1 2">CBS 142.35</strain>
    </source>
</reference>
<organism evidence="1 2">
    <name type="scientific">Circinella minor</name>
    <dbReference type="NCBI Taxonomy" id="1195481"/>
    <lineage>
        <taxon>Eukaryota</taxon>
        <taxon>Fungi</taxon>
        <taxon>Fungi incertae sedis</taxon>
        <taxon>Mucoromycota</taxon>
        <taxon>Mucoromycotina</taxon>
        <taxon>Mucoromycetes</taxon>
        <taxon>Mucorales</taxon>
        <taxon>Lichtheimiaceae</taxon>
        <taxon>Circinella</taxon>
    </lineage>
</organism>
<keyword evidence="2" id="KW-1185">Reference proteome</keyword>
<evidence type="ECO:0000313" key="1">
    <source>
        <dbReference type="EMBL" id="KAG2227123.1"/>
    </source>
</evidence>